<gene>
    <name evidence="1" type="ORF">OC940_06485</name>
</gene>
<sequence>MSAFGHFCAFCERPLPDKAWVWNARTGECLEEDSRDIQDWQFLYLLDHNCHKAQQCASAQGLDPSVLLLPASESGFTPLLDSPLRYQMQPVERVLVDERGKKSSETIDQVVVSGITDQANATIRYFALNTPYYKSDQNELEIPLGDYLSLEDRRMDQRTLVWKNAEMVALNVRNAETFELGRVVTEQFRLLAGSMGFWSSSVTASANILQNRNMLRRIFFEAAEMAQRRLVIDGLEPGEAVFFHGSGPHHTFPGTQSVFG</sequence>
<dbReference type="AlphaFoldDB" id="A0A9X3B1T1"/>
<protein>
    <submittedName>
        <fullName evidence="1">Uncharacterized protein</fullName>
    </submittedName>
</protein>
<evidence type="ECO:0000313" key="1">
    <source>
        <dbReference type="EMBL" id="MCU7247442.1"/>
    </source>
</evidence>
<keyword evidence="2" id="KW-1185">Reference proteome</keyword>
<organism evidence="1 2">
    <name type="scientific">Pseudomonas koreensis</name>
    <dbReference type="NCBI Taxonomy" id="198620"/>
    <lineage>
        <taxon>Bacteria</taxon>
        <taxon>Pseudomonadati</taxon>
        <taxon>Pseudomonadota</taxon>
        <taxon>Gammaproteobacteria</taxon>
        <taxon>Pseudomonadales</taxon>
        <taxon>Pseudomonadaceae</taxon>
        <taxon>Pseudomonas</taxon>
    </lineage>
</organism>
<evidence type="ECO:0000313" key="2">
    <source>
        <dbReference type="Proteomes" id="UP001139955"/>
    </source>
</evidence>
<reference evidence="1" key="2">
    <citation type="journal article" date="2023" name="mSystems">
        <title>Charting the Lipopeptidome of Nonpathogenic Pseudomonas.</title>
        <authorList>
            <person name="Cesa-Luna C."/>
            <person name="Geudens N."/>
            <person name="Girard L."/>
            <person name="De Roo V."/>
            <person name="Maklad H.R."/>
            <person name="Martins J.C."/>
            <person name="Hofte M."/>
            <person name="De Mot R."/>
        </authorList>
    </citation>
    <scope>NUCLEOTIDE SEQUENCE</scope>
    <source>
        <strain evidence="1">B1M3-32</strain>
    </source>
</reference>
<proteinExistence type="predicted"/>
<accession>A0A9X3B1T1</accession>
<dbReference type="RefSeq" id="WP_301621365.1">
    <property type="nucleotide sequence ID" value="NZ_JAOSKY010000002.1"/>
</dbReference>
<dbReference type="Proteomes" id="UP001139955">
    <property type="component" value="Unassembled WGS sequence"/>
</dbReference>
<comment type="caution">
    <text evidence="1">The sequence shown here is derived from an EMBL/GenBank/DDBJ whole genome shotgun (WGS) entry which is preliminary data.</text>
</comment>
<name>A0A9X3B1T1_9PSED</name>
<reference evidence="1" key="1">
    <citation type="submission" date="2022-09" db="EMBL/GenBank/DDBJ databases">
        <authorList>
            <person name="Cesa-Luna C."/>
            <person name="Girard L."/>
            <person name="Lood C."/>
            <person name="Hofte M."/>
            <person name="De Mot R."/>
        </authorList>
    </citation>
    <scope>NUCLEOTIDE SEQUENCE</scope>
    <source>
        <strain evidence="1">B1M3-32</strain>
    </source>
</reference>
<dbReference type="EMBL" id="JAOSKY010000002">
    <property type="protein sequence ID" value="MCU7247442.1"/>
    <property type="molecule type" value="Genomic_DNA"/>
</dbReference>